<dbReference type="Proteomes" id="UP000004386">
    <property type="component" value="Unassembled WGS sequence"/>
</dbReference>
<dbReference type="SMART" id="SM00267">
    <property type="entry name" value="GGDEF"/>
    <property type="match status" value="1"/>
</dbReference>
<dbReference type="EMBL" id="ACQA01000001">
    <property type="protein sequence ID" value="EEQ95757.1"/>
    <property type="molecule type" value="Genomic_DNA"/>
</dbReference>
<dbReference type="GO" id="GO:0043709">
    <property type="term" value="P:cell adhesion involved in single-species biofilm formation"/>
    <property type="evidence" value="ECO:0007669"/>
    <property type="project" value="TreeGrafter"/>
</dbReference>
<dbReference type="AlphaFoldDB" id="C4WIV6"/>
<keyword evidence="3" id="KW-0812">Transmembrane</keyword>
<sequence>MIILTQGWECEGMKKTALVKAALITLSVVAFSLGATSIVAFSAGATPGIIALSLSAGIPAATAFPSLAYIFHQHGKLKDAYLQLERAHVELQARSRIDHMTGLLNREALFEAMKISRSRIETGTLLVIDADHFKAINDTFGHGVGDRALKLIAFALQNVTRKGDLVGRIGGEEFCVFLPGASGETGMRVAQRIRAEVENTPFHTTEYQVYPLTISIGVASAPKNETNSQVLSRADRCLYMAKQRGRNCVVFDEESGRLASASIVSIASVREVARG</sequence>
<name>C4WIV6_9HYPH</name>
<dbReference type="GO" id="GO:1902201">
    <property type="term" value="P:negative regulation of bacterial-type flagellum-dependent cell motility"/>
    <property type="evidence" value="ECO:0007669"/>
    <property type="project" value="TreeGrafter"/>
</dbReference>
<evidence type="ECO:0000256" key="2">
    <source>
        <dbReference type="ARBA" id="ARBA00034247"/>
    </source>
</evidence>
<gene>
    <name evidence="5" type="ORF">OINT_1001150</name>
</gene>
<dbReference type="EC" id="2.7.7.65" evidence="1"/>
<keyword evidence="3" id="KW-0472">Membrane</keyword>
<organism evidence="5 6">
    <name type="scientific">Brucella intermedia LMG 3301</name>
    <dbReference type="NCBI Taxonomy" id="641118"/>
    <lineage>
        <taxon>Bacteria</taxon>
        <taxon>Pseudomonadati</taxon>
        <taxon>Pseudomonadota</taxon>
        <taxon>Alphaproteobacteria</taxon>
        <taxon>Hyphomicrobiales</taxon>
        <taxon>Brucellaceae</taxon>
        <taxon>Brucella/Ochrobactrum group</taxon>
        <taxon>Brucella</taxon>
    </lineage>
</organism>
<dbReference type="InterPro" id="IPR029787">
    <property type="entry name" value="Nucleotide_cyclase"/>
</dbReference>
<proteinExistence type="predicted"/>
<dbReference type="PANTHER" id="PTHR45138">
    <property type="entry name" value="REGULATORY COMPONENTS OF SENSORY TRANSDUCTION SYSTEM"/>
    <property type="match status" value="1"/>
</dbReference>
<dbReference type="PROSITE" id="PS50887">
    <property type="entry name" value="GGDEF"/>
    <property type="match status" value="1"/>
</dbReference>
<dbReference type="HOGENOM" id="CLU_000445_11_16_5"/>
<dbReference type="FunFam" id="3.30.70.270:FF:000001">
    <property type="entry name" value="Diguanylate cyclase domain protein"/>
    <property type="match status" value="1"/>
</dbReference>
<dbReference type="GO" id="GO:0052621">
    <property type="term" value="F:diguanylate cyclase activity"/>
    <property type="evidence" value="ECO:0007669"/>
    <property type="project" value="UniProtKB-EC"/>
</dbReference>
<comment type="catalytic activity">
    <reaction evidence="2">
        <text>2 GTP = 3',3'-c-di-GMP + 2 diphosphate</text>
        <dbReference type="Rhea" id="RHEA:24898"/>
        <dbReference type="ChEBI" id="CHEBI:33019"/>
        <dbReference type="ChEBI" id="CHEBI:37565"/>
        <dbReference type="ChEBI" id="CHEBI:58805"/>
        <dbReference type="EC" id="2.7.7.65"/>
    </reaction>
</comment>
<dbReference type="InterPro" id="IPR043128">
    <property type="entry name" value="Rev_trsase/Diguanyl_cyclase"/>
</dbReference>
<feature type="transmembrane region" description="Helical" evidence="3">
    <location>
        <begin position="21"/>
        <end position="43"/>
    </location>
</feature>
<reference evidence="5 6" key="1">
    <citation type="submission" date="2009-05" db="EMBL/GenBank/DDBJ databases">
        <authorList>
            <person name="Setubal J.C."/>
            <person name="Boyle S."/>
            <person name="Crasta O.R."/>
            <person name="Gillespie J.J."/>
            <person name="Kenyon R.W."/>
            <person name="Lu J."/>
            <person name="Mane S."/>
            <person name="Nagrani S."/>
            <person name="Shallom J.M."/>
            <person name="Shallom S."/>
            <person name="Shukla M."/>
            <person name="Snyder E.E."/>
            <person name="Sobral B.W."/>
            <person name="Wattam A.R."/>
            <person name="Will R."/>
            <person name="Williams K."/>
            <person name="Yoo H."/>
            <person name="Munk C."/>
            <person name="Tapia R."/>
            <person name="Green L."/>
            <person name="Rogers Y."/>
            <person name="Detter J.C."/>
            <person name="Bruce D."/>
            <person name="Brettin T.S."/>
            <person name="Tsolis R."/>
        </authorList>
    </citation>
    <scope>NUCLEOTIDE SEQUENCE [LARGE SCALE GENOMIC DNA]</scope>
    <source>
        <strain evidence="5 6">LMG 3301</strain>
    </source>
</reference>
<evidence type="ECO:0000256" key="3">
    <source>
        <dbReference type="SAM" id="Phobius"/>
    </source>
</evidence>
<keyword evidence="3" id="KW-1133">Transmembrane helix</keyword>
<evidence type="ECO:0000259" key="4">
    <source>
        <dbReference type="PROSITE" id="PS50887"/>
    </source>
</evidence>
<dbReference type="GO" id="GO:0005886">
    <property type="term" value="C:plasma membrane"/>
    <property type="evidence" value="ECO:0007669"/>
    <property type="project" value="TreeGrafter"/>
</dbReference>
<dbReference type="Gene3D" id="3.30.70.270">
    <property type="match status" value="1"/>
</dbReference>
<dbReference type="PANTHER" id="PTHR45138:SF9">
    <property type="entry name" value="DIGUANYLATE CYCLASE DGCM-RELATED"/>
    <property type="match status" value="1"/>
</dbReference>
<accession>C4WIV6</accession>
<evidence type="ECO:0000313" key="5">
    <source>
        <dbReference type="EMBL" id="EEQ95757.1"/>
    </source>
</evidence>
<comment type="caution">
    <text evidence="5">The sequence shown here is derived from an EMBL/GenBank/DDBJ whole genome shotgun (WGS) entry which is preliminary data.</text>
</comment>
<feature type="transmembrane region" description="Helical" evidence="3">
    <location>
        <begin position="49"/>
        <end position="71"/>
    </location>
</feature>
<dbReference type="InterPro" id="IPR000160">
    <property type="entry name" value="GGDEF_dom"/>
</dbReference>
<dbReference type="NCBIfam" id="TIGR00254">
    <property type="entry name" value="GGDEF"/>
    <property type="match status" value="1"/>
</dbReference>
<feature type="domain" description="GGDEF" evidence="4">
    <location>
        <begin position="121"/>
        <end position="254"/>
    </location>
</feature>
<dbReference type="SUPFAM" id="SSF55073">
    <property type="entry name" value="Nucleotide cyclase"/>
    <property type="match status" value="1"/>
</dbReference>
<evidence type="ECO:0000313" key="6">
    <source>
        <dbReference type="Proteomes" id="UP000004386"/>
    </source>
</evidence>
<dbReference type="InterPro" id="IPR050469">
    <property type="entry name" value="Diguanylate_Cyclase"/>
</dbReference>
<dbReference type="CDD" id="cd01949">
    <property type="entry name" value="GGDEF"/>
    <property type="match status" value="1"/>
</dbReference>
<protein>
    <recommendedName>
        <fullName evidence="1">diguanylate cyclase</fullName>
        <ecNumber evidence="1">2.7.7.65</ecNumber>
    </recommendedName>
</protein>
<dbReference type="Pfam" id="PF00990">
    <property type="entry name" value="GGDEF"/>
    <property type="match status" value="1"/>
</dbReference>
<evidence type="ECO:0000256" key="1">
    <source>
        <dbReference type="ARBA" id="ARBA00012528"/>
    </source>
</evidence>